<name>A0A517SMN1_9PLAN</name>
<keyword evidence="3" id="KW-0411">Iron-sulfur</keyword>
<dbReference type="GO" id="GO:0051536">
    <property type="term" value="F:iron-sulfur cluster binding"/>
    <property type="evidence" value="ECO:0007669"/>
    <property type="project" value="UniProtKB-KW"/>
</dbReference>
<dbReference type="PANTHER" id="PTHR43432">
    <property type="entry name" value="SLR0285 PROTEIN"/>
    <property type="match status" value="1"/>
</dbReference>
<keyword evidence="7" id="KW-1185">Reference proteome</keyword>
<organism evidence="6 7">
    <name type="scientific">Caulifigura coniformis</name>
    <dbReference type="NCBI Taxonomy" id="2527983"/>
    <lineage>
        <taxon>Bacteria</taxon>
        <taxon>Pseudomonadati</taxon>
        <taxon>Planctomycetota</taxon>
        <taxon>Planctomycetia</taxon>
        <taxon>Planctomycetales</taxon>
        <taxon>Planctomycetaceae</taxon>
        <taxon>Caulifigura</taxon>
    </lineage>
</organism>
<dbReference type="InterPro" id="IPR006638">
    <property type="entry name" value="Elp3/MiaA/NifB-like_rSAM"/>
</dbReference>
<dbReference type="SFLD" id="SFLDS00029">
    <property type="entry name" value="Radical_SAM"/>
    <property type="match status" value="1"/>
</dbReference>
<feature type="region of interest" description="Disordered" evidence="4">
    <location>
        <begin position="1"/>
        <end position="35"/>
    </location>
</feature>
<gene>
    <name evidence="6" type="ORF">Pan44_54500</name>
</gene>
<evidence type="ECO:0000256" key="1">
    <source>
        <dbReference type="ARBA" id="ARBA00022723"/>
    </source>
</evidence>
<feature type="domain" description="Radical SAM core" evidence="5">
    <location>
        <begin position="63"/>
        <end position="304"/>
    </location>
</feature>
<evidence type="ECO:0000256" key="3">
    <source>
        <dbReference type="ARBA" id="ARBA00023014"/>
    </source>
</evidence>
<evidence type="ECO:0000256" key="2">
    <source>
        <dbReference type="ARBA" id="ARBA00023004"/>
    </source>
</evidence>
<evidence type="ECO:0000313" key="6">
    <source>
        <dbReference type="EMBL" id="QDT57381.1"/>
    </source>
</evidence>
<dbReference type="AlphaFoldDB" id="A0A517SMN1"/>
<protein>
    <submittedName>
        <fullName evidence="6">Radical SAM superfamily protein</fullName>
    </submittedName>
</protein>
<accession>A0A517SMN1</accession>
<dbReference type="EMBL" id="CP036271">
    <property type="protein sequence ID" value="QDT57381.1"/>
    <property type="molecule type" value="Genomic_DNA"/>
</dbReference>
<sequence>MPLPPPKGRGSPIAPPNRFGGQHEEKDLEHVSDDQETLAELARAETTYIPDDSRTVISENDSPDISFRYSLNPYRGCLHGCSYCYARPTHEYLGLNAGIDFETKIFVKHKAPELFREWLSRDKYVPETVMMSGVTDCYQPAEREFRITRGCLEVARDAGQPMGIVTKNALVTRDLDVLADMAARNLVAVAISITSLDPEVTSSLEPRSSRPEARLRAIRELSAAGVPVRVMAAPMIPGLNDSEMPAILRAAREAGARFASYTLVRLPWTVKPVFQEWLDRTQSESVRDKISSLILHTRDGKWNDANFGSRMRGQGAIAEQIKVTFQVFSKKLGFERGGAGLDASQFQPPVGRDGQMRLF</sequence>
<dbReference type="Gene3D" id="3.80.30.30">
    <property type="match status" value="1"/>
</dbReference>
<dbReference type="OrthoDB" id="9785699at2"/>
<dbReference type="KEGG" id="ccos:Pan44_54500"/>
<evidence type="ECO:0000259" key="5">
    <source>
        <dbReference type="PROSITE" id="PS51918"/>
    </source>
</evidence>
<dbReference type="RefSeq" id="WP_145034731.1">
    <property type="nucleotide sequence ID" value="NZ_CP036271.1"/>
</dbReference>
<dbReference type="NCBIfam" id="NF033668">
    <property type="entry name" value="rSAM_PA0069"/>
    <property type="match status" value="1"/>
</dbReference>
<feature type="compositionally biased region" description="Basic and acidic residues" evidence="4">
    <location>
        <begin position="21"/>
        <end position="33"/>
    </location>
</feature>
<dbReference type="GO" id="GO:0046872">
    <property type="term" value="F:metal ion binding"/>
    <property type="evidence" value="ECO:0007669"/>
    <property type="project" value="UniProtKB-KW"/>
</dbReference>
<dbReference type="CDD" id="cd01335">
    <property type="entry name" value="Radical_SAM"/>
    <property type="match status" value="1"/>
</dbReference>
<dbReference type="SMART" id="SM00729">
    <property type="entry name" value="Elp3"/>
    <property type="match status" value="1"/>
</dbReference>
<proteinExistence type="predicted"/>
<dbReference type="Pfam" id="PF04055">
    <property type="entry name" value="Radical_SAM"/>
    <property type="match status" value="1"/>
</dbReference>
<dbReference type="SUPFAM" id="SSF102114">
    <property type="entry name" value="Radical SAM enzymes"/>
    <property type="match status" value="1"/>
</dbReference>
<evidence type="ECO:0000256" key="4">
    <source>
        <dbReference type="SAM" id="MobiDB-lite"/>
    </source>
</evidence>
<dbReference type="GO" id="GO:0003824">
    <property type="term" value="F:catalytic activity"/>
    <property type="evidence" value="ECO:0007669"/>
    <property type="project" value="InterPro"/>
</dbReference>
<reference evidence="6 7" key="1">
    <citation type="submission" date="2019-02" db="EMBL/GenBank/DDBJ databases">
        <title>Deep-cultivation of Planctomycetes and their phenomic and genomic characterization uncovers novel biology.</title>
        <authorList>
            <person name="Wiegand S."/>
            <person name="Jogler M."/>
            <person name="Boedeker C."/>
            <person name="Pinto D."/>
            <person name="Vollmers J."/>
            <person name="Rivas-Marin E."/>
            <person name="Kohn T."/>
            <person name="Peeters S.H."/>
            <person name="Heuer A."/>
            <person name="Rast P."/>
            <person name="Oberbeckmann S."/>
            <person name="Bunk B."/>
            <person name="Jeske O."/>
            <person name="Meyerdierks A."/>
            <person name="Storesund J.E."/>
            <person name="Kallscheuer N."/>
            <person name="Luecker S."/>
            <person name="Lage O.M."/>
            <person name="Pohl T."/>
            <person name="Merkel B.J."/>
            <person name="Hornburger P."/>
            <person name="Mueller R.-W."/>
            <person name="Bruemmer F."/>
            <person name="Labrenz M."/>
            <person name="Spormann A.M."/>
            <person name="Op den Camp H."/>
            <person name="Overmann J."/>
            <person name="Amann R."/>
            <person name="Jetten M.S.M."/>
            <person name="Mascher T."/>
            <person name="Medema M.H."/>
            <person name="Devos D.P."/>
            <person name="Kaster A.-K."/>
            <person name="Ovreas L."/>
            <person name="Rohde M."/>
            <person name="Galperin M.Y."/>
            <person name="Jogler C."/>
        </authorList>
    </citation>
    <scope>NUCLEOTIDE SEQUENCE [LARGE SCALE GENOMIC DNA]</scope>
    <source>
        <strain evidence="6 7">Pan44</strain>
    </source>
</reference>
<dbReference type="InParanoid" id="A0A517SMN1"/>
<dbReference type="InterPro" id="IPR007197">
    <property type="entry name" value="rSAM"/>
</dbReference>
<keyword evidence="2" id="KW-0408">Iron</keyword>
<evidence type="ECO:0000313" key="7">
    <source>
        <dbReference type="Proteomes" id="UP000315700"/>
    </source>
</evidence>
<dbReference type="Proteomes" id="UP000315700">
    <property type="component" value="Chromosome"/>
</dbReference>
<dbReference type="PROSITE" id="PS51918">
    <property type="entry name" value="RADICAL_SAM"/>
    <property type="match status" value="1"/>
</dbReference>
<dbReference type="PANTHER" id="PTHR43432:SF3">
    <property type="entry name" value="SLR0285 PROTEIN"/>
    <property type="match status" value="1"/>
</dbReference>
<dbReference type="SFLD" id="SFLDG01084">
    <property type="entry name" value="Uncharacterised_Radical_SAM_Su"/>
    <property type="match status" value="1"/>
</dbReference>
<keyword evidence="1" id="KW-0479">Metal-binding</keyword>
<dbReference type="InterPro" id="IPR058240">
    <property type="entry name" value="rSAM_sf"/>
</dbReference>
<dbReference type="InterPro" id="IPR040086">
    <property type="entry name" value="MJ0683-like"/>
</dbReference>